<gene>
    <name evidence="3" type="ORF">KC01_LOCUS34197</name>
</gene>
<sequence>MLQIESEPLLRSSLSRLSYASFSRLLDVVSSDPCVCETPVPVPSPTLQRIAVSMEVSRRIVTATGAQRMQGFAERYMENFAPWVKRQGGWKSVDRPEGPVPQPPVPQPPPKPVQRLPQKPTLVQGLGVAATTASFQTVLPNGTLCSMSGSGLPQSKSVPG</sequence>
<evidence type="ECO:0000256" key="2">
    <source>
        <dbReference type="SAM" id="MobiDB-lite"/>
    </source>
</evidence>
<feature type="region of interest" description="Disordered" evidence="2">
    <location>
        <begin position="88"/>
        <end position="117"/>
    </location>
</feature>
<dbReference type="AlphaFoldDB" id="A0AAV2M1A9"/>
<proteinExistence type="predicted"/>
<evidence type="ECO:0008006" key="5">
    <source>
        <dbReference type="Google" id="ProtNLM"/>
    </source>
</evidence>
<dbReference type="Proteomes" id="UP001497482">
    <property type="component" value="Chromosome 5"/>
</dbReference>
<feature type="compositionally biased region" description="Pro residues" evidence="2">
    <location>
        <begin position="98"/>
        <end position="112"/>
    </location>
</feature>
<name>A0AAV2M1A9_KNICA</name>
<dbReference type="GO" id="GO:0006915">
    <property type="term" value="P:apoptotic process"/>
    <property type="evidence" value="ECO:0007669"/>
    <property type="project" value="UniProtKB-KW"/>
</dbReference>
<accession>A0AAV2M1A9</accession>
<protein>
    <recommendedName>
        <fullName evidence="5">Bcl-2-like protein 12</fullName>
    </recommendedName>
</protein>
<dbReference type="PANTHER" id="PTHR14965:SF2">
    <property type="entry name" value="BCL-2-LIKE PROTEIN 12"/>
    <property type="match status" value="1"/>
</dbReference>
<dbReference type="PANTHER" id="PTHR14965">
    <property type="entry name" value="SI:CH73-248E21.1"/>
    <property type="match status" value="1"/>
</dbReference>
<evidence type="ECO:0000313" key="3">
    <source>
        <dbReference type="EMBL" id="CAL1607127.1"/>
    </source>
</evidence>
<dbReference type="GO" id="GO:2001236">
    <property type="term" value="P:regulation of extrinsic apoptotic signaling pathway"/>
    <property type="evidence" value="ECO:0007669"/>
    <property type="project" value="TreeGrafter"/>
</dbReference>
<dbReference type="EMBL" id="OZ035827">
    <property type="protein sequence ID" value="CAL1607127.1"/>
    <property type="molecule type" value="Genomic_DNA"/>
</dbReference>
<keyword evidence="1" id="KW-0053">Apoptosis</keyword>
<organism evidence="3 4">
    <name type="scientific">Knipowitschia caucasica</name>
    <name type="common">Caucasian dwarf goby</name>
    <name type="synonym">Pomatoschistus caucasicus</name>
    <dbReference type="NCBI Taxonomy" id="637954"/>
    <lineage>
        <taxon>Eukaryota</taxon>
        <taxon>Metazoa</taxon>
        <taxon>Chordata</taxon>
        <taxon>Craniata</taxon>
        <taxon>Vertebrata</taxon>
        <taxon>Euteleostomi</taxon>
        <taxon>Actinopterygii</taxon>
        <taxon>Neopterygii</taxon>
        <taxon>Teleostei</taxon>
        <taxon>Neoteleostei</taxon>
        <taxon>Acanthomorphata</taxon>
        <taxon>Gobiaria</taxon>
        <taxon>Gobiiformes</taxon>
        <taxon>Gobioidei</taxon>
        <taxon>Gobiidae</taxon>
        <taxon>Gobiinae</taxon>
        <taxon>Knipowitschia</taxon>
    </lineage>
</organism>
<reference evidence="3 4" key="1">
    <citation type="submission" date="2024-04" db="EMBL/GenBank/DDBJ databases">
        <authorList>
            <person name="Waldvogel A.-M."/>
            <person name="Schoenle A."/>
        </authorList>
    </citation>
    <scope>NUCLEOTIDE SEQUENCE [LARGE SCALE GENOMIC DNA]</scope>
</reference>
<evidence type="ECO:0000313" key="4">
    <source>
        <dbReference type="Proteomes" id="UP001497482"/>
    </source>
</evidence>
<evidence type="ECO:0000256" key="1">
    <source>
        <dbReference type="ARBA" id="ARBA00022703"/>
    </source>
</evidence>
<keyword evidence="4" id="KW-1185">Reference proteome</keyword>